<organism evidence="4">
    <name type="scientific">Tanacetum cinerariifolium</name>
    <name type="common">Dalmatian daisy</name>
    <name type="synonym">Chrysanthemum cinerariifolium</name>
    <dbReference type="NCBI Taxonomy" id="118510"/>
    <lineage>
        <taxon>Eukaryota</taxon>
        <taxon>Viridiplantae</taxon>
        <taxon>Streptophyta</taxon>
        <taxon>Embryophyta</taxon>
        <taxon>Tracheophyta</taxon>
        <taxon>Spermatophyta</taxon>
        <taxon>Magnoliopsida</taxon>
        <taxon>eudicotyledons</taxon>
        <taxon>Gunneridae</taxon>
        <taxon>Pentapetalae</taxon>
        <taxon>asterids</taxon>
        <taxon>campanulids</taxon>
        <taxon>Asterales</taxon>
        <taxon>Asteraceae</taxon>
        <taxon>Asteroideae</taxon>
        <taxon>Anthemideae</taxon>
        <taxon>Anthemidinae</taxon>
        <taxon>Tanacetum</taxon>
    </lineage>
</organism>
<accession>A0A699ILC6</accession>
<reference evidence="4" key="1">
    <citation type="journal article" date="2019" name="Sci. Rep.">
        <title>Draft genome of Tanacetum cinerariifolium, the natural source of mosquito coil.</title>
        <authorList>
            <person name="Yamashiro T."/>
            <person name="Shiraishi A."/>
            <person name="Satake H."/>
            <person name="Nakayama K."/>
        </authorList>
    </citation>
    <scope>NUCLEOTIDE SEQUENCE</scope>
</reference>
<dbReference type="PANTHER" id="PTHR31973">
    <property type="entry name" value="POLYPROTEIN, PUTATIVE-RELATED"/>
    <property type="match status" value="1"/>
</dbReference>
<feature type="compositionally biased region" description="Gly residues" evidence="2">
    <location>
        <begin position="148"/>
        <end position="179"/>
    </location>
</feature>
<evidence type="ECO:0000256" key="2">
    <source>
        <dbReference type="SAM" id="MobiDB-lite"/>
    </source>
</evidence>
<feature type="region of interest" description="Disordered" evidence="2">
    <location>
        <begin position="144"/>
        <end position="185"/>
    </location>
</feature>
<name>A0A699ILC6_TANCI</name>
<protein>
    <submittedName>
        <fullName evidence="4">Leucine-rich repeat-containing protein</fullName>
    </submittedName>
</protein>
<dbReference type="AlphaFoldDB" id="A0A699ILC6"/>
<evidence type="ECO:0000313" key="4">
    <source>
        <dbReference type="EMBL" id="GEZ66680.1"/>
    </source>
</evidence>
<feature type="domain" description="SWIM-type" evidence="3">
    <location>
        <begin position="94"/>
        <end position="126"/>
    </location>
</feature>
<evidence type="ECO:0000259" key="3">
    <source>
        <dbReference type="PROSITE" id="PS50966"/>
    </source>
</evidence>
<comment type="caution">
    <text evidence="4">The sequence shown here is derived from an EMBL/GenBank/DDBJ whole genome shotgun (WGS) entry which is preliminary data.</text>
</comment>
<dbReference type="PANTHER" id="PTHR31973:SF189">
    <property type="entry name" value="TRANSPOSASE, MUDR, PLANT, MULE TRANSPOSASE DOMAIN PROTEIN-RELATED"/>
    <property type="match status" value="1"/>
</dbReference>
<keyword evidence="1" id="KW-0479">Metal-binding</keyword>
<dbReference type="Pfam" id="PF04434">
    <property type="entry name" value="SWIM"/>
    <property type="match status" value="1"/>
</dbReference>
<dbReference type="InterPro" id="IPR007527">
    <property type="entry name" value="Znf_SWIM"/>
</dbReference>
<dbReference type="EMBL" id="BKCJ010307499">
    <property type="protein sequence ID" value="GEZ66680.1"/>
    <property type="molecule type" value="Genomic_DNA"/>
</dbReference>
<gene>
    <name evidence="4" type="ORF">Tci_538653</name>
</gene>
<keyword evidence="1" id="KW-0863">Zinc-finger</keyword>
<evidence type="ECO:0000256" key="1">
    <source>
        <dbReference type="PROSITE-ProRule" id="PRU00325"/>
    </source>
</evidence>
<dbReference type="PROSITE" id="PS50966">
    <property type="entry name" value="ZF_SWIM"/>
    <property type="match status" value="1"/>
</dbReference>
<keyword evidence="1" id="KW-0862">Zinc</keyword>
<dbReference type="GO" id="GO:0008270">
    <property type="term" value="F:zinc ion binding"/>
    <property type="evidence" value="ECO:0007669"/>
    <property type="project" value="UniProtKB-KW"/>
</dbReference>
<sequence>MDRRCAAFENRISESFNRLILGPKMKSIITMLEEIRLYDVQRIVEINKLAFSLEDTITSSIRKRLEILKKKQREWIVFSSGFHELEVRKGDQSYGVSLQHKVCQCRIWELSGTPCVHVVAAYMHVGSDLDAGFSYWGGVRSGRDDGNDGSGSGVNDGSGSGVNDGSGSGVNDGSGSGGRGGDKGGGRGRAIKVILSIPRDDEYQILHWPLHPAWHEPI</sequence>
<proteinExistence type="predicted"/>